<comment type="similarity">
    <text evidence="4">Belongs to the arginase family.</text>
</comment>
<evidence type="ECO:0008006" key="7">
    <source>
        <dbReference type="Google" id="ProtNLM"/>
    </source>
</evidence>
<dbReference type="Pfam" id="PF00491">
    <property type="entry name" value="Arginase"/>
    <property type="match status" value="1"/>
</dbReference>
<reference evidence="5" key="1">
    <citation type="submission" date="2023-02" db="EMBL/GenBank/DDBJ databases">
        <title>Nocardiopsis ansamitocini NBRC 112285.</title>
        <authorList>
            <person name="Ichikawa N."/>
            <person name="Sato H."/>
            <person name="Tonouchi N."/>
        </authorList>
    </citation>
    <scope>NUCLEOTIDE SEQUENCE</scope>
    <source>
        <strain evidence="5">NBRC 112285</strain>
    </source>
</reference>
<name>A0A9W6P6P6_9ACTN</name>
<dbReference type="GO" id="GO:0005829">
    <property type="term" value="C:cytosol"/>
    <property type="evidence" value="ECO:0007669"/>
    <property type="project" value="TreeGrafter"/>
</dbReference>
<dbReference type="InterPro" id="IPR006035">
    <property type="entry name" value="Ureohydrolase"/>
</dbReference>
<keyword evidence="6" id="KW-1185">Reference proteome</keyword>
<dbReference type="Proteomes" id="UP001165092">
    <property type="component" value="Unassembled WGS sequence"/>
</dbReference>
<dbReference type="GO" id="GO:0004053">
    <property type="term" value="F:arginase activity"/>
    <property type="evidence" value="ECO:0007669"/>
    <property type="project" value="TreeGrafter"/>
</dbReference>
<evidence type="ECO:0000256" key="1">
    <source>
        <dbReference type="ARBA" id="ARBA00022723"/>
    </source>
</evidence>
<dbReference type="Gene3D" id="3.40.800.10">
    <property type="entry name" value="Ureohydrolase domain"/>
    <property type="match status" value="1"/>
</dbReference>
<keyword evidence="1" id="KW-0479">Metal-binding</keyword>
<dbReference type="SUPFAM" id="SSF52768">
    <property type="entry name" value="Arginase/deacetylase"/>
    <property type="match status" value="1"/>
</dbReference>
<evidence type="ECO:0000256" key="3">
    <source>
        <dbReference type="ARBA" id="ARBA00023211"/>
    </source>
</evidence>
<dbReference type="PANTHER" id="PTHR43782">
    <property type="entry name" value="ARGINASE"/>
    <property type="match status" value="1"/>
</dbReference>
<dbReference type="CDD" id="cd09999">
    <property type="entry name" value="Arginase-like_1"/>
    <property type="match status" value="1"/>
</dbReference>
<comment type="caution">
    <text evidence="5">The sequence shown here is derived from an EMBL/GenBank/DDBJ whole genome shotgun (WGS) entry which is preliminary data.</text>
</comment>
<evidence type="ECO:0000313" key="6">
    <source>
        <dbReference type="Proteomes" id="UP001165092"/>
    </source>
</evidence>
<dbReference type="GO" id="GO:0030145">
    <property type="term" value="F:manganese ion binding"/>
    <property type="evidence" value="ECO:0007669"/>
    <property type="project" value="TreeGrafter"/>
</dbReference>
<protein>
    <recommendedName>
        <fullName evidence="7">Arginase</fullName>
    </recommendedName>
</protein>
<sequence length="280" mass="29353">MVWQRDIDLVVPLWQGGDDVRVAAGSAALARMVPSGGNRLHVSVPDGRRGVVEGVANLDVLADTVHQLGVRLAGRDARRVLTLGGDCTSDLAAMRHLTARYPSMVVYWVDAHPDLNTADVSPSHHAHGMVLRLLLGQGHPRLLGGARVAPTQVTLVGARSVDPPEQALIKASGMPVMGVAEVRADPYRVVGGRAQGSPAYVHLDMDVCDPAQLPAVACPTPGGPPVESVAAALAAIHAHHEVVGVGISEYAPVIEHDEATVRSLLRALDLRGVTPNRATA</sequence>
<gene>
    <name evidence="5" type="ORF">Nans01_28110</name>
</gene>
<evidence type="ECO:0000256" key="2">
    <source>
        <dbReference type="ARBA" id="ARBA00022801"/>
    </source>
</evidence>
<proteinExistence type="inferred from homology"/>
<keyword evidence="3" id="KW-0464">Manganese</keyword>
<dbReference type="InterPro" id="IPR023696">
    <property type="entry name" value="Ureohydrolase_dom_sf"/>
</dbReference>
<organism evidence="5 6">
    <name type="scientific">Nocardiopsis ansamitocini</name>
    <dbReference type="NCBI Taxonomy" id="1670832"/>
    <lineage>
        <taxon>Bacteria</taxon>
        <taxon>Bacillati</taxon>
        <taxon>Actinomycetota</taxon>
        <taxon>Actinomycetes</taxon>
        <taxon>Streptosporangiales</taxon>
        <taxon>Nocardiopsidaceae</taxon>
        <taxon>Nocardiopsis</taxon>
    </lineage>
</organism>
<evidence type="ECO:0000256" key="4">
    <source>
        <dbReference type="PROSITE-ProRule" id="PRU00742"/>
    </source>
</evidence>
<dbReference type="PANTHER" id="PTHR43782:SF3">
    <property type="entry name" value="ARGINASE"/>
    <property type="match status" value="1"/>
</dbReference>
<dbReference type="EMBL" id="BSQG01000004">
    <property type="protein sequence ID" value="GLU48460.1"/>
    <property type="molecule type" value="Genomic_DNA"/>
</dbReference>
<dbReference type="PROSITE" id="PS51409">
    <property type="entry name" value="ARGINASE_2"/>
    <property type="match status" value="1"/>
</dbReference>
<keyword evidence="2" id="KW-0378">Hydrolase</keyword>
<evidence type="ECO:0000313" key="5">
    <source>
        <dbReference type="EMBL" id="GLU48460.1"/>
    </source>
</evidence>
<dbReference type="AlphaFoldDB" id="A0A9W6P6P6"/>
<dbReference type="PRINTS" id="PR00116">
    <property type="entry name" value="ARGINASE"/>
</dbReference>
<dbReference type="RefSeq" id="WP_285759936.1">
    <property type="nucleotide sequence ID" value="NZ_BSQG01000004.1"/>
</dbReference>
<accession>A0A9W6P6P6</accession>